<keyword evidence="1" id="KW-1133">Transmembrane helix</keyword>
<protein>
    <submittedName>
        <fullName evidence="2">Uncharacterized protein</fullName>
    </submittedName>
</protein>
<gene>
    <name evidence="2" type="ORF">SI7747_09011473</name>
</gene>
<evidence type="ECO:0000256" key="1">
    <source>
        <dbReference type="SAM" id="Phobius"/>
    </source>
</evidence>
<dbReference type="EMBL" id="CACRZD030000009">
    <property type="protein sequence ID" value="CAA6665084.1"/>
    <property type="molecule type" value="Genomic_DNA"/>
</dbReference>
<evidence type="ECO:0000313" key="3">
    <source>
        <dbReference type="Proteomes" id="UP001189122"/>
    </source>
</evidence>
<name>A0A7I8J4V2_SPIIN</name>
<sequence length="32" mass="3958">MKSLSSLSLLLFSSPFLFFYFSHFTLLFYYFY</sequence>
<organism evidence="2">
    <name type="scientific">Spirodela intermedia</name>
    <name type="common">Intermediate duckweed</name>
    <dbReference type="NCBI Taxonomy" id="51605"/>
    <lineage>
        <taxon>Eukaryota</taxon>
        <taxon>Viridiplantae</taxon>
        <taxon>Streptophyta</taxon>
        <taxon>Embryophyta</taxon>
        <taxon>Tracheophyta</taxon>
        <taxon>Spermatophyta</taxon>
        <taxon>Magnoliopsida</taxon>
        <taxon>Liliopsida</taxon>
        <taxon>Araceae</taxon>
        <taxon>Lemnoideae</taxon>
        <taxon>Spirodela</taxon>
    </lineage>
</organism>
<reference evidence="2 3" key="1">
    <citation type="submission" date="2019-12" db="EMBL/GenBank/DDBJ databases">
        <authorList>
            <person name="Scholz U."/>
            <person name="Mascher M."/>
            <person name="Fiebig A."/>
        </authorList>
    </citation>
    <scope>NUCLEOTIDE SEQUENCE</scope>
</reference>
<proteinExistence type="predicted"/>
<dbReference type="Proteomes" id="UP001189122">
    <property type="component" value="Unassembled WGS sequence"/>
</dbReference>
<evidence type="ECO:0000313" key="2">
    <source>
        <dbReference type="EMBL" id="CAA2625736.1"/>
    </source>
</evidence>
<keyword evidence="1" id="KW-0472">Membrane</keyword>
<dbReference type="EMBL" id="LR743596">
    <property type="protein sequence ID" value="CAA2625736.1"/>
    <property type="molecule type" value="Genomic_DNA"/>
</dbReference>
<feature type="transmembrane region" description="Helical" evidence="1">
    <location>
        <begin position="7"/>
        <end position="31"/>
    </location>
</feature>
<keyword evidence="3" id="KW-1185">Reference proteome</keyword>
<keyword evidence="1" id="KW-0812">Transmembrane</keyword>
<dbReference type="AlphaFoldDB" id="A0A7I8J4V2"/>
<accession>A0A7I8J4V2</accession>